<dbReference type="InterPro" id="IPR012674">
    <property type="entry name" value="Calycin"/>
</dbReference>
<accession>A0ABM3MKP4</accession>
<dbReference type="RefSeq" id="XP_052751954.1">
    <property type="nucleotide sequence ID" value="XM_052895994.1"/>
</dbReference>
<organism evidence="3 4">
    <name type="scientific">Galleria mellonella</name>
    <name type="common">Greater wax moth</name>
    <dbReference type="NCBI Taxonomy" id="7137"/>
    <lineage>
        <taxon>Eukaryota</taxon>
        <taxon>Metazoa</taxon>
        <taxon>Ecdysozoa</taxon>
        <taxon>Arthropoda</taxon>
        <taxon>Hexapoda</taxon>
        <taxon>Insecta</taxon>
        <taxon>Pterygota</taxon>
        <taxon>Neoptera</taxon>
        <taxon>Endopterygota</taxon>
        <taxon>Lepidoptera</taxon>
        <taxon>Glossata</taxon>
        <taxon>Ditrysia</taxon>
        <taxon>Pyraloidea</taxon>
        <taxon>Pyralidae</taxon>
        <taxon>Galleriinae</taxon>
        <taxon>Galleria</taxon>
    </lineage>
</organism>
<keyword evidence="2" id="KW-0446">Lipid-binding</keyword>
<dbReference type="InterPro" id="IPR000463">
    <property type="entry name" value="Fatty_acid-bd"/>
</dbReference>
<dbReference type="InterPro" id="IPR031259">
    <property type="entry name" value="ILBP"/>
</dbReference>
<reference evidence="4" key="1">
    <citation type="submission" date="2025-08" db="UniProtKB">
        <authorList>
            <consortium name="RefSeq"/>
        </authorList>
    </citation>
    <scope>IDENTIFICATION</scope>
    <source>
        <tissue evidence="4">Whole larvae</tissue>
    </source>
</reference>
<evidence type="ECO:0000256" key="1">
    <source>
        <dbReference type="ARBA" id="ARBA00008390"/>
    </source>
</evidence>
<dbReference type="Gene3D" id="2.40.128.20">
    <property type="match status" value="1"/>
</dbReference>
<dbReference type="PRINTS" id="PR00178">
    <property type="entry name" value="FATTYACIDBP"/>
</dbReference>
<dbReference type="Pfam" id="PF14651">
    <property type="entry name" value="Lipocalin_7"/>
    <property type="match status" value="1"/>
</dbReference>
<name>A0ABM3MKP4_GALME</name>
<keyword evidence="3" id="KW-1185">Reference proteome</keyword>
<proteinExistence type="inferred from homology"/>
<evidence type="ECO:0000313" key="3">
    <source>
        <dbReference type="Proteomes" id="UP001652740"/>
    </source>
</evidence>
<dbReference type="GeneID" id="113516475"/>
<dbReference type="CDD" id="cd00742">
    <property type="entry name" value="FABP"/>
    <property type="match status" value="1"/>
</dbReference>
<evidence type="ECO:0000313" key="4">
    <source>
        <dbReference type="RefSeq" id="XP_052751954.1"/>
    </source>
</evidence>
<dbReference type="InterPro" id="IPR010221">
    <property type="entry name" value="VCBS_dom"/>
</dbReference>
<evidence type="ECO:0000256" key="2">
    <source>
        <dbReference type="ARBA" id="ARBA00023121"/>
    </source>
</evidence>
<dbReference type="Proteomes" id="UP001652740">
    <property type="component" value="Unplaced"/>
</dbReference>
<protein>
    <submittedName>
        <fullName evidence="4">Fatty acid-binding protein-like</fullName>
    </submittedName>
</protein>
<dbReference type="SUPFAM" id="SSF50814">
    <property type="entry name" value="Lipocalins"/>
    <property type="match status" value="1"/>
</dbReference>
<sequence>MDQYLGKKYKLKCSENLDEFLKSLGIGFLSRKAAAAVSPVCELTRDEDGTYTYIFSTPIRTLKYVFKLGEEVILERADGAKMKSTFTIEGDDFVQIEVHENGKVSKHVRSFSEDKLVVVSTIEGWDGKAIRTYDRVY</sequence>
<dbReference type="NCBIfam" id="TIGR01965">
    <property type="entry name" value="VCBS_repeat"/>
    <property type="match status" value="1"/>
</dbReference>
<comment type="similarity">
    <text evidence="1">Belongs to the calycin superfamily. Fatty-acid binding protein (FABP) family.</text>
</comment>
<dbReference type="PANTHER" id="PTHR11955">
    <property type="entry name" value="FATTY ACID BINDING PROTEIN"/>
    <property type="match status" value="1"/>
</dbReference>
<gene>
    <name evidence="4" type="primary">LOC113516475</name>
</gene>